<evidence type="ECO:0000313" key="2">
    <source>
        <dbReference type="Proteomes" id="UP000054279"/>
    </source>
</evidence>
<reference evidence="1 2" key="1">
    <citation type="submission" date="2014-06" db="EMBL/GenBank/DDBJ databases">
        <title>Evolutionary Origins and Diversification of the Mycorrhizal Mutualists.</title>
        <authorList>
            <consortium name="DOE Joint Genome Institute"/>
            <consortium name="Mycorrhizal Genomics Consortium"/>
            <person name="Kohler A."/>
            <person name="Kuo A."/>
            <person name="Nagy L.G."/>
            <person name="Floudas D."/>
            <person name="Copeland A."/>
            <person name="Barry K.W."/>
            <person name="Cichocki N."/>
            <person name="Veneault-Fourrey C."/>
            <person name="LaButti K."/>
            <person name="Lindquist E.A."/>
            <person name="Lipzen A."/>
            <person name="Lundell T."/>
            <person name="Morin E."/>
            <person name="Murat C."/>
            <person name="Riley R."/>
            <person name="Ohm R."/>
            <person name="Sun H."/>
            <person name="Tunlid A."/>
            <person name="Henrissat B."/>
            <person name="Grigoriev I.V."/>
            <person name="Hibbett D.S."/>
            <person name="Martin F."/>
        </authorList>
    </citation>
    <scope>NUCLEOTIDE SEQUENCE [LARGE SCALE GENOMIC DNA]</scope>
    <source>
        <strain evidence="1 2">SS14</strain>
    </source>
</reference>
<evidence type="ECO:0000313" key="1">
    <source>
        <dbReference type="EMBL" id="KIJ24783.1"/>
    </source>
</evidence>
<dbReference type="PANTHER" id="PTHR35871">
    <property type="entry name" value="EXPRESSED PROTEIN"/>
    <property type="match status" value="1"/>
</dbReference>
<dbReference type="GO" id="GO:0003676">
    <property type="term" value="F:nucleic acid binding"/>
    <property type="evidence" value="ECO:0007669"/>
    <property type="project" value="InterPro"/>
</dbReference>
<sequence length="465" mass="53759">MLAFLQFHNAEGGGGWIQASLLAATAAGKGATFARTLRAWTWAFLENSGQLPANLFHGRTSAIEDEDFAQEIHLHLQSLETKYFSAADVQRFLALPDTRERFQLERVPSLRTARRWLYAMSYRYGKAKNGMYVDGHEREDVVAYRQSVFLPLWSSMEARMVTWTSDNIRIEPNLQPGEKRIILVTHDESIFYANDRRSTRWIHKDEKPEPVRKGEGTSIMVSDFCLPELGWLKSKDGDEARLLFRVGKNRDGYFDNSHLMVQVEKAIKLIHDNFGDTAIAAFGFNNAPSHQERAPDALSAQHMPKNPKLWNRKESVRMRDTSFGNNEHQSFYFSDDHPRYPGYFKGMRIILEERGFKNIAKLPAQCGKNFKCEDTGLDASCCCRRILFNQKDFLEQKSALIELVERYGHIAFFYPKFHCELNFIEQAWGSAKSHYRILPLTQNEAQMEQNIRRSLDGVDIIKMHW</sequence>
<dbReference type="Gene3D" id="3.30.420.10">
    <property type="entry name" value="Ribonuclease H-like superfamily/Ribonuclease H"/>
    <property type="match status" value="1"/>
</dbReference>
<dbReference type="InterPro" id="IPR036397">
    <property type="entry name" value="RNaseH_sf"/>
</dbReference>
<dbReference type="PANTHER" id="PTHR35871:SF1">
    <property type="entry name" value="CXC1-LIKE CYSTEINE CLUSTER ASSOCIATED WITH KDZ TRANSPOSASES DOMAIN-CONTAINING PROTEIN"/>
    <property type="match status" value="1"/>
</dbReference>
<protein>
    <submittedName>
        <fullName evidence="1">Uncharacterized protein</fullName>
    </submittedName>
</protein>
<dbReference type="OrthoDB" id="10039611at2759"/>
<dbReference type="HOGENOM" id="CLU_005726_1_0_1"/>
<dbReference type="EMBL" id="KN837458">
    <property type="protein sequence ID" value="KIJ24783.1"/>
    <property type="molecule type" value="Genomic_DNA"/>
</dbReference>
<dbReference type="Proteomes" id="UP000054279">
    <property type="component" value="Unassembled WGS sequence"/>
</dbReference>
<accession>A0A0C9T738</accession>
<name>A0A0C9T738_SPHS4</name>
<proteinExistence type="predicted"/>
<gene>
    <name evidence="1" type="ORF">M422DRAFT_194289</name>
</gene>
<keyword evidence="2" id="KW-1185">Reference proteome</keyword>
<organism evidence="1 2">
    <name type="scientific">Sphaerobolus stellatus (strain SS14)</name>
    <dbReference type="NCBI Taxonomy" id="990650"/>
    <lineage>
        <taxon>Eukaryota</taxon>
        <taxon>Fungi</taxon>
        <taxon>Dikarya</taxon>
        <taxon>Basidiomycota</taxon>
        <taxon>Agaricomycotina</taxon>
        <taxon>Agaricomycetes</taxon>
        <taxon>Phallomycetidae</taxon>
        <taxon>Geastrales</taxon>
        <taxon>Sphaerobolaceae</taxon>
        <taxon>Sphaerobolus</taxon>
    </lineage>
</organism>
<dbReference type="AlphaFoldDB" id="A0A0C9T738"/>